<evidence type="ECO:0000256" key="1">
    <source>
        <dbReference type="SAM" id="MobiDB-lite"/>
    </source>
</evidence>
<protein>
    <submittedName>
        <fullName evidence="2">Uncharacterized protein</fullName>
    </submittedName>
</protein>
<comment type="caution">
    <text evidence="2">The sequence shown here is derived from an EMBL/GenBank/DDBJ whole genome shotgun (WGS) entry which is preliminary data.</text>
</comment>
<gene>
    <name evidence="2" type="ORF">FGADI_11285</name>
</gene>
<dbReference type="OrthoDB" id="6513042at2759"/>
<feature type="compositionally biased region" description="Acidic residues" evidence="1">
    <location>
        <begin position="103"/>
        <end position="123"/>
    </location>
</feature>
<accession>A0A8H4WPR5</accession>
<dbReference type="Proteomes" id="UP000604273">
    <property type="component" value="Unassembled WGS sequence"/>
</dbReference>
<reference evidence="2" key="2">
    <citation type="submission" date="2020-05" db="EMBL/GenBank/DDBJ databases">
        <authorList>
            <person name="Kim H.-S."/>
            <person name="Proctor R.H."/>
            <person name="Brown D.W."/>
        </authorList>
    </citation>
    <scope>NUCLEOTIDE SEQUENCE</scope>
    <source>
        <strain evidence="2">NRRL 45417</strain>
    </source>
</reference>
<reference evidence="2" key="1">
    <citation type="journal article" date="2020" name="BMC Genomics">
        <title>Correction to: Identification and distribution of gene clusters required for synthesis of sphingolipid metabolism inhibitors in diverse species of the filamentous fungus Fusarium.</title>
        <authorList>
            <person name="Kim H.S."/>
            <person name="Lohmar J.M."/>
            <person name="Busman M."/>
            <person name="Brown D.W."/>
            <person name="Naumann T.A."/>
            <person name="Divon H.H."/>
            <person name="Lysoe E."/>
            <person name="Uhlig S."/>
            <person name="Proctor R.H."/>
        </authorList>
    </citation>
    <scope>NUCLEOTIDE SEQUENCE</scope>
    <source>
        <strain evidence="2">NRRL 45417</strain>
    </source>
</reference>
<organism evidence="2 3">
    <name type="scientific">Fusarium gaditjirri</name>
    <dbReference type="NCBI Taxonomy" id="282569"/>
    <lineage>
        <taxon>Eukaryota</taxon>
        <taxon>Fungi</taxon>
        <taxon>Dikarya</taxon>
        <taxon>Ascomycota</taxon>
        <taxon>Pezizomycotina</taxon>
        <taxon>Sordariomycetes</taxon>
        <taxon>Hypocreomycetidae</taxon>
        <taxon>Hypocreales</taxon>
        <taxon>Nectriaceae</taxon>
        <taxon>Fusarium</taxon>
        <taxon>Fusarium nisikadoi species complex</taxon>
    </lineage>
</organism>
<feature type="compositionally biased region" description="Basic and acidic residues" evidence="1">
    <location>
        <begin position="74"/>
        <end position="91"/>
    </location>
</feature>
<name>A0A8H4WPR5_9HYPO</name>
<sequence length="123" mass="13342">MEGSHRTQGPLPLPKCVRCDGASHATRNGPRAEEGAISISASEPITADDGIQRVVLNPPRANLSDSKRSKKNSTIREDAFAKPEKHKDAMRKAFRKAMRGLPDDDGSDDDEAADGEADDENSW</sequence>
<evidence type="ECO:0000313" key="2">
    <source>
        <dbReference type="EMBL" id="KAF4946293.1"/>
    </source>
</evidence>
<dbReference type="EMBL" id="JABFAI010000328">
    <property type="protein sequence ID" value="KAF4946293.1"/>
    <property type="molecule type" value="Genomic_DNA"/>
</dbReference>
<keyword evidence="3" id="KW-1185">Reference proteome</keyword>
<feature type="region of interest" description="Disordered" evidence="1">
    <location>
        <begin position="1"/>
        <end position="35"/>
    </location>
</feature>
<evidence type="ECO:0000313" key="3">
    <source>
        <dbReference type="Proteomes" id="UP000604273"/>
    </source>
</evidence>
<feature type="region of interest" description="Disordered" evidence="1">
    <location>
        <begin position="57"/>
        <end position="123"/>
    </location>
</feature>
<dbReference type="AlphaFoldDB" id="A0A8H4WPR5"/>
<proteinExistence type="predicted"/>